<dbReference type="NCBIfam" id="TIGR03359">
    <property type="entry name" value="VI_chp_6"/>
    <property type="match status" value="1"/>
</dbReference>
<dbReference type="Proteomes" id="UP001139308">
    <property type="component" value="Unassembled WGS sequence"/>
</dbReference>
<protein>
    <submittedName>
        <fullName evidence="1">Type VI secretion system baseplate subunit TssF</fullName>
    </submittedName>
</protein>
<dbReference type="Pfam" id="PF05947">
    <property type="entry name" value="T6SS_TssF"/>
    <property type="match status" value="1"/>
</dbReference>
<reference evidence="1" key="1">
    <citation type="submission" date="2022-01" db="EMBL/GenBank/DDBJ databases">
        <title>Genome sequence and assembly of Parabukholderia sp. RG36.</title>
        <authorList>
            <person name="Chhetri G."/>
        </authorList>
    </citation>
    <scope>NUCLEOTIDE SEQUENCE</scope>
    <source>
        <strain evidence="1">RG36</strain>
    </source>
</reference>
<dbReference type="PANTHER" id="PTHR35370">
    <property type="entry name" value="CYTOPLASMIC PROTEIN-RELATED-RELATED"/>
    <property type="match status" value="1"/>
</dbReference>
<accession>A0A9X1UGU9</accession>
<dbReference type="PIRSF" id="PIRSF028304">
    <property type="entry name" value="UCP028304"/>
    <property type="match status" value="1"/>
</dbReference>
<dbReference type="AlphaFoldDB" id="A0A9X1UGU9"/>
<evidence type="ECO:0000313" key="2">
    <source>
        <dbReference type="Proteomes" id="UP001139308"/>
    </source>
</evidence>
<dbReference type="PANTHER" id="PTHR35370:SF4">
    <property type="entry name" value="TYPE VI SECRETION SYSTEM BASEPLATE SUBUNIT TSSF"/>
    <property type="match status" value="1"/>
</dbReference>
<proteinExistence type="predicted"/>
<organism evidence="1 2">
    <name type="scientific">Paraburkholderia tagetis</name>
    <dbReference type="NCBI Taxonomy" id="2913261"/>
    <lineage>
        <taxon>Bacteria</taxon>
        <taxon>Pseudomonadati</taxon>
        <taxon>Pseudomonadota</taxon>
        <taxon>Betaproteobacteria</taxon>
        <taxon>Burkholderiales</taxon>
        <taxon>Burkholderiaceae</taxon>
        <taxon>Paraburkholderia</taxon>
    </lineage>
</organism>
<comment type="caution">
    <text evidence="1">The sequence shown here is derived from an EMBL/GenBank/DDBJ whole genome shotgun (WGS) entry which is preliminary data.</text>
</comment>
<keyword evidence="2" id="KW-1185">Reference proteome</keyword>
<evidence type="ECO:0000313" key="1">
    <source>
        <dbReference type="EMBL" id="MCG5075969.1"/>
    </source>
</evidence>
<sequence length="602" mass="67924">MDDPILRYYEAEMRYLRESGKEFAKAHPDRARMLNLDRVGDRDPYVERLHEGFAFLTGRLQQKLDDELPELTEGLVSLLWPHYLRMIPSLSIAELVPLRETLQRTEVVPAGVAVRSAPIGVPPAPGAEGTTPRTVQCLYRTTQAVALQPLTITHAGPAVRHDGRSVIRLGFELHRSAKCDETDLSRLRLHLNADLPVAFSMHLALTRQVDTVLWRIPEVRNGDAVPLSGITIEPAGFSTEERLWPKADAAFSGYQLLLEYFSFREKFLFVDLCGLDAEKLPAGVTRFELEFVLKDAYPSDQRFNKDNVRLFCSPVINLFELDAEPIEIDHHETEYRVVPAGHHGEHVETYSVDAIETLDHDTAERHEYVPFATFRHRGGMLRHEAPERYFHARVRPGVSGLHETWVVFGGHAWETMETLPEESLSLRVTGTNGMLPRKGLREASISELAESTASVAGVRNLVAPTLPLYPPTGDRFQWRLLSHLAPNFLSMMNAEVLRGALALYDWTDDELNRRRLAGILRVSQEQLEEVSGGAVERGVLIEVTLDSHAFAGEGDVMLFGELLHRFFALYAEINLFTKLSIVSLPSQIRTVWPRSKTQRAPL</sequence>
<gene>
    <name evidence="1" type="primary">tssF</name>
    <name evidence="1" type="ORF">L5014_21770</name>
</gene>
<name>A0A9X1UGU9_9BURK</name>
<dbReference type="EMBL" id="JAKLJA010000020">
    <property type="protein sequence ID" value="MCG5075969.1"/>
    <property type="molecule type" value="Genomic_DNA"/>
</dbReference>
<dbReference type="InterPro" id="IPR010272">
    <property type="entry name" value="T6SS_TssF"/>
</dbReference>
<dbReference type="RefSeq" id="WP_238465813.1">
    <property type="nucleotide sequence ID" value="NZ_JAKLJA010000020.1"/>
</dbReference>